<comment type="caution">
    <text evidence="2">The sequence shown here is derived from an EMBL/GenBank/DDBJ whole genome shotgun (WGS) entry which is preliminary data.</text>
</comment>
<dbReference type="OrthoDB" id="1352714at2"/>
<evidence type="ECO:0000313" key="2">
    <source>
        <dbReference type="EMBL" id="OWP77937.1"/>
    </source>
</evidence>
<accession>A0A246GBD4</accession>
<proteinExistence type="predicted"/>
<keyword evidence="1" id="KW-0472">Membrane</keyword>
<protein>
    <recommendedName>
        <fullName evidence="4">TonB-dependent receptor plug domain-containing protein</fullName>
    </recommendedName>
</protein>
<organism evidence="2 3">
    <name type="scientific">Flavobacterium columnare</name>
    <dbReference type="NCBI Taxonomy" id="996"/>
    <lineage>
        <taxon>Bacteria</taxon>
        <taxon>Pseudomonadati</taxon>
        <taxon>Bacteroidota</taxon>
        <taxon>Flavobacteriia</taxon>
        <taxon>Flavobacteriales</taxon>
        <taxon>Flavobacteriaceae</taxon>
        <taxon>Flavobacterium</taxon>
    </lineage>
</organism>
<gene>
    <name evidence="2" type="ORF">BWK62_06045</name>
</gene>
<dbReference type="AlphaFoldDB" id="A0A246GBD4"/>
<evidence type="ECO:0000256" key="1">
    <source>
        <dbReference type="SAM" id="Phobius"/>
    </source>
</evidence>
<sequence length="290" mass="32990">MKKHDNLFEQFKKASKVQEAHDFPGMEKVWSRVDAKLDTEIFNTQQKTNLNWKKYTVAATVFIGTIFTFQLIQQSNFNHSIANTIVKVTKEKLNKSLLTDTTPVVLNKAPLIKKKEIKKIFLQQLQSTTPVAFNNQSVLQIDSIASKMASIRANVEVARDLSKAQSYEAISSTHSSIEESDYKKEEVKADPLIIIDGKITNKKIFEIENANDLETILELKEPLYIINDKEYSEKELFGPNATSPYFPLKKQVIETISIYKDEEAIDLYGKKGEKGVIVIKTKNGKPVMKL</sequence>
<evidence type="ECO:0000313" key="3">
    <source>
        <dbReference type="Proteomes" id="UP000198034"/>
    </source>
</evidence>
<keyword evidence="1" id="KW-1133">Transmembrane helix</keyword>
<dbReference type="EMBL" id="MTCY01000013">
    <property type="protein sequence ID" value="OWP77937.1"/>
    <property type="molecule type" value="Genomic_DNA"/>
</dbReference>
<reference evidence="2 3" key="1">
    <citation type="journal article" date="2017" name="Infect. Genet. Evol.">
        <title>Comparative genome analysis of fish pathogen Flavobacterium columnare reveals extensive sequence diversity within the species.</title>
        <authorList>
            <person name="Kayansamruaj P."/>
            <person name="Dong H.T."/>
            <person name="Hirono I."/>
            <person name="Kondo H."/>
            <person name="Senapin S."/>
            <person name="Rodkhum C."/>
        </authorList>
    </citation>
    <scope>NUCLEOTIDE SEQUENCE [LARGE SCALE GENOMIC DNA]</scope>
    <source>
        <strain evidence="2 3">1214</strain>
    </source>
</reference>
<keyword evidence="1" id="KW-0812">Transmembrane</keyword>
<feature type="transmembrane region" description="Helical" evidence="1">
    <location>
        <begin position="55"/>
        <end position="72"/>
    </location>
</feature>
<evidence type="ECO:0008006" key="4">
    <source>
        <dbReference type="Google" id="ProtNLM"/>
    </source>
</evidence>
<name>A0A246GBD4_9FLAO</name>
<dbReference type="Proteomes" id="UP000198034">
    <property type="component" value="Unassembled WGS sequence"/>
</dbReference>